<feature type="domain" description="Cupin type-2" evidence="1">
    <location>
        <begin position="134"/>
        <end position="184"/>
    </location>
</feature>
<dbReference type="EMBL" id="SEWG01000005">
    <property type="protein sequence ID" value="RYU89604.1"/>
    <property type="molecule type" value="Genomic_DNA"/>
</dbReference>
<dbReference type="InterPro" id="IPR013096">
    <property type="entry name" value="Cupin_2"/>
</dbReference>
<dbReference type="InterPro" id="IPR011051">
    <property type="entry name" value="RmlC_Cupin_sf"/>
</dbReference>
<dbReference type="Pfam" id="PF07883">
    <property type="entry name" value="Cupin_2"/>
    <property type="match status" value="1"/>
</dbReference>
<dbReference type="SUPFAM" id="SSF51182">
    <property type="entry name" value="RmlC-like cupins"/>
    <property type="match status" value="1"/>
</dbReference>
<dbReference type="RefSeq" id="WP_129877463.1">
    <property type="nucleotide sequence ID" value="NZ_SEWG01000005.1"/>
</dbReference>
<organism evidence="2 3">
    <name type="scientific">Mucilaginibacter terrigena</name>
    <dbReference type="NCBI Taxonomy" id="2492395"/>
    <lineage>
        <taxon>Bacteria</taxon>
        <taxon>Pseudomonadati</taxon>
        <taxon>Bacteroidota</taxon>
        <taxon>Sphingobacteriia</taxon>
        <taxon>Sphingobacteriales</taxon>
        <taxon>Sphingobacteriaceae</taxon>
        <taxon>Mucilaginibacter</taxon>
    </lineage>
</organism>
<evidence type="ECO:0000259" key="1">
    <source>
        <dbReference type="Pfam" id="PF07883"/>
    </source>
</evidence>
<evidence type="ECO:0000313" key="2">
    <source>
        <dbReference type="EMBL" id="RYU89604.1"/>
    </source>
</evidence>
<dbReference type="Proteomes" id="UP000293331">
    <property type="component" value="Unassembled WGS sequence"/>
</dbReference>
<keyword evidence="3" id="KW-1185">Reference proteome</keyword>
<dbReference type="InterPro" id="IPR014710">
    <property type="entry name" value="RmlC-like_jellyroll"/>
</dbReference>
<dbReference type="OrthoDB" id="3395710at2"/>
<sequence>MDIKAYINDGNLEQYCFELFNADFASEIQSLRLIHSEIKHELEEIELTIEQLADSHSIIPRPELKSRIMAALDFSDDSIDLNNLPLTSKYSNYENWLKAVEHLIPAEPFDDFFTHVLKQDEKIAQTLVITKLDVPAEVHEVISESFFILKGTCTCTVGKEIFTLNAGDYLDIPLHTNHDIRIDSPYVVAILQHQF</sequence>
<accession>A0A4Q5LJW3</accession>
<dbReference type="Gene3D" id="2.60.120.10">
    <property type="entry name" value="Jelly Rolls"/>
    <property type="match status" value="1"/>
</dbReference>
<name>A0A4Q5LJW3_9SPHI</name>
<evidence type="ECO:0000313" key="3">
    <source>
        <dbReference type="Proteomes" id="UP000293331"/>
    </source>
</evidence>
<gene>
    <name evidence="2" type="ORF">EWM62_14925</name>
</gene>
<dbReference type="AlphaFoldDB" id="A0A4Q5LJW3"/>
<protein>
    <submittedName>
        <fullName evidence="2">Cupin domain-containing protein</fullName>
    </submittedName>
</protein>
<proteinExistence type="predicted"/>
<reference evidence="2 3" key="1">
    <citation type="submission" date="2019-02" db="EMBL/GenBank/DDBJ databases">
        <title>Bacterial novel species Mucilaginibacter sp. 17JY9-4 isolated from soil.</title>
        <authorList>
            <person name="Jung H.-Y."/>
        </authorList>
    </citation>
    <scope>NUCLEOTIDE SEQUENCE [LARGE SCALE GENOMIC DNA]</scope>
    <source>
        <strain evidence="2 3">17JY9-4</strain>
    </source>
</reference>
<comment type="caution">
    <text evidence="2">The sequence shown here is derived from an EMBL/GenBank/DDBJ whole genome shotgun (WGS) entry which is preliminary data.</text>
</comment>